<organism evidence="2 3">
    <name type="scientific">Cylindrotheca closterium</name>
    <dbReference type="NCBI Taxonomy" id="2856"/>
    <lineage>
        <taxon>Eukaryota</taxon>
        <taxon>Sar</taxon>
        <taxon>Stramenopiles</taxon>
        <taxon>Ochrophyta</taxon>
        <taxon>Bacillariophyta</taxon>
        <taxon>Bacillariophyceae</taxon>
        <taxon>Bacillariophycidae</taxon>
        <taxon>Bacillariales</taxon>
        <taxon>Bacillariaceae</taxon>
        <taxon>Cylindrotheca</taxon>
    </lineage>
</organism>
<feature type="coiled-coil region" evidence="1">
    <location>
        <begin position="82"/>
        <end position="109"/>
    </location>
</feature>
<dbReference type="Proteomes" id="UP001295423">
    <property type="component" value="Unassembled WGS sequence"/>
</dbReference>
<comment type="caution">
    <text evidence="2">The sequence shown here is derived from an EMBL/GenBank/DDBJ whole genome shotgun (WGS) entry which is preliminary data.</text>
</comment>
<dbReference type="AlphaFoldDB" id="A0AAD2FV76"/>
<gene>
    <name evidence="2" type="ORF">CYCCA115_LOCUS14446</name>
</gene>
<name>A0AAD2FV76_9STRA</name>
<dbReference type="EMBL" id="CAKOGP040001847">
    <property type="protein sequence ID" value="CAJ1953849.1"/>
    <property type="molecule type" value="Genomic_DNA"/>
</dbReference>
<evidence type="ECO:0000313" key="2">
    <source>
        <dbReference type="EMBL" id="CAJ1953849.1"/>
    </source>
</evidence>
<reference evidence="2" key="1">
    <citation type="submission" date="2023-08" db="EMBL/GenBank/DDBJ databases">
        <authorList>
            <person name="Audoor S."/>
            <person name="Bilcke G."/>
        </authorList>
    </citation>
    <scope>NUCLEOTIDE SEQUENCE</scope>
</reference>
<sequence>MENNDGEVFWACTKACYLAIQRSKASSRVPWDKDGPNGPTDPVNSETILLEWLLRQPTTTAITAVVTVAKAPQRHSTPTRSQACLKQKESRLKELLNRLETRLEELNEPIRLHGISCTQKLALACWQQMKAASKT</sequence>
<evidence type="ECO:0000256" key="1">
    <source>
        <dbReference type="SAM" id="Coils"/>
    </source>
</evidence>
<keyword evidence="1" id="KW-0175">Coiled coil</keyword>
<keyword evidence="3" id="KW-1185">Reference proteome</keyword>
<evidence type="ECO:0000313" key="3">
    <source>
        <dbReference type="Proteomes" id="UP001295423"/>
    </source>
</evidence>
<proteinExistence type="predicted"/>
<accession>A0AAD2FV76</accession>
<protein>
    <submittedName>
        <fullName evidence="2">Uncharacterized protein</fullName>
    </submittedName>
</protein>